<accession>A0A819ZN04</accession>
<reference evidence="2" key="1">
    <citation type="submission" date="2021-02" db="EMBL/GenBank/DDBJ databases">
        <authorList>
            <person name="Nowell W R."/>
        </authorList>
    </citation>
    <scope>NUCLEOTIDE SEQUENCE</scope>
</reference>
<sequence length="302" mass="34136">MIDLNSTQSTDSGREAMDQTVGSDYDLGTQTTSSLLDSIDSNWRPSTPLPSFECHENPTINQKLRDLAFRHETQSKEIKRLCQLEKFKIVVLCDDSGSMMETVGGSSRSRWEELREIVKLVVAIGSIFDTNGVNIRFLNCKDRYTIKDPDEINRLFAGEPKGYTPLVRSVREILKLPVTAANSDKKLLLFIATDGYPTDANGVPNLSEFEHVMRNERKSDTTYVSFLMCTDDQECVDYLSNFSRTMANIDVTGDFNTERMNIRRERGAKFPFSKGDYITKVLVGAISREKVPRNEPDNANNS</sequence>
<protein>
    <recommendedName>
        <fullName evidence="4">VWFA domain-containing protein</fullName>
    </recommendedName>
</protein>
<gene>
    <name evidence="2" type="ORF">HFQ381_LOCUS6156</name>
</gene>
<dbReference type="Proteomes" id="UP000663851">
    <property type="component" value="Unassembled WGS sequence"/>
</dbReference>
<evidence type="ECO:0008006" key="4">
    <source>
        <dbReference type="Google" id="ProtNLM"/>
    </source>
</evidence>
<evidence type="ECO:0000256" key="1">
    <source>
        <dbReference type="SAM" id="MobiDB-lite"/>
    </source>
</evidence>
<dbReference type="SUPFAM" id="SSF53300">
    <property type="entry name" value="vWA-like"/>
    <property type="match status" value="1"/>
</dbReference>
<evidence type="ECO:0000313" key="2">
    <source>
        <dbReference type="EMBL" id="CAF4179871.1"/>
    </source>
</evidence>
<proteinExistence type="predicted"/>
<evidence type="ECO:0000313" key="3">
    <source>
        <dbReference type="Proteomes" id="UP000663851"/>
    </source>
</evidence>
<feature type="compositionally biased region" description="Polar residues" evidence="1">
    <location>
        <begin position="1"/>
        <end position="11"/>
    </location>
</feature>
<dbReference type="EMBL" id="CAJOBO010000272">
    <property type="protein sequence ID" value="CAF4179871.1"/>
    <property type="molecule type" value="Genomic_DNA"/>
</dbReference>
<dbReference type="PANTHER" id="PTHR34706:SF1">
    <property type="entry name" value="VWFA DOMAIN-CONTAINING PROTEIN"/>
    <property type="match status" value="1"/>
</dbReference>
<feature type="region of interest" description="Disordered" evidence="1">
    <location>
        <begin position="1"/>
        <end position="25"/>
    </location>
</feature>
<name>A0A819ZN04_9BILA</name>
<dbReference type="PANTHER" id="PTHR34706">
    <property type="entry name" value="SLR1338 PROTEIN"/>
    <property type="match status" value="1"/>
</dbReference>
<dbReference type="Gene3D" id="3.40.50.410">
    <property type="entry name" value="von Willebrand factor, type A domain"/>
    <property type="match status" value="1"/>
</dbReference>
<comment type="caution">
    <text evidence="2">The sequence shown here is derived from an EMBL/GenBank/DDBJ whole genome shotgun (WGS) entry which is preliminary data.</text>
</comment>
<organism evidence="2 3">
    <name type="scientific">Rotaria socialis</name>
    <dbReference type="NCBI Taxonomy" id="392032"/>
    <lineage>
        <taxon>Eukaryota</taxon>
        <taxon>Metazoa</taxon>
        <taxon>Spiralia</taxon>
        <taxon>Gnathifera</taxon>
        <taxon>Rotifera</taxon>
        <taxon>Eurotatoria</taxon>
        <taxon>Bdelloidea</taxon>
        <taxon>Philodinida</taxon>
        <taxon>Philodinidae</taxon>
        <taxon>Rotaria</taxon>
    </lineage>
</organism>
<dbReference type="InterPro" id="IPR036465">
    <property type="entry name" value="vWFA_dom_sf"/>
</dbReference>
<dbReference type="AlphaFoldDB" id="A0A819ZN04"/>